<gene>
    <name evidence="1" type="ORF">BN890_46000</name>
</gene>
<comment type="caution">
    <text evidence="1">The sequence shown here is derived from an EMBL/GenBank/DDBJ whole genome shotgun (WGS) entry which is preliminary data.</text>
</comment>
<evidence type="ECO:0000313" key="2">
    <source>
        <dbReference type="Proteomes" id="UP000019380"/>
    </source>
</evidence>
<sequence>MIDGKVFFLDYTVTLCDWNVISFNKMNKVIYFQENSLNLPPQF</sequence>
<evidence type="ECO:0000313" key="1">
    <source>
        <dbReference type="EMBL" id="CDM06982.1"/>
    </source>
</evidence>
<dbReference type="EMBL" id="CBXG010000049">
    <property type="protein sequence ID" value="CDM06982.1"/>
    <property type="molecule type" value="Genomic_DNA"/>
</dbReference>
<dbReference type="Proteomes" id="UP000019380">
    <property type="component" value="Unassembled WGS sequence"/>
</dbReference>
<name>D4VER3_9BACE</name>
<reference evidence="1 2" key="1">
    <citation type="submission" date="2013-12" db="EMBL/GenBank/DDBJ databases">
        <title>Improved hybrid genome assemblies of Bacteroides xylanisolvens SD CC 1b and Bacteroides xylanisolvens SD CC 2a using Illumina and 454 Sequencing.</title>
        <authorList>
            <person name="Ramaraj T."/>
            <person name="Sundararajan A."/>
            <person name="Mudge J."/>
            <person name="Schilkey F.D."/>
            <person name="Delvecchio V."/>
            <person name="Donlon M."/>
            <person name="Ziemer C."/>
        </authorList>
    </citation>
    <scope>NUCLEOTIDE SEQUENCE [LARGE SCALE GENOMIC DNA]</scope>
</reference>
<organism evidence="1 2">
    <name type="scientific">Bacteroides xylanisolvens SD CC 1b</name>
    <dbReference type="NCBI Taxonomy" id="702447"/>
    <lineage>
        <taxon>Bacteria</taxon>
        <taxon>Pseudomonadati</taxon>
        <taxon>Bacteroidota</taxon>
        <taxon>Bacteroidia</taxon>
        <taxon>Bacteroidales</taxon>
        <taxon>Bacteroidaceae</taxon>
        <taxon>Bacteroides</taxon>
    </lineage>
</organism>
<proteinExistence type="predicted"/>
<accession>D4VER3</accession>
<dbReference type="AlphaFoldDB" id="D4VER3"/>
<protein>
    <submittedName>
        <fullName evidence="1">Uncharacterized protein</fullName>
    </submittedName>
</protein>